<organism evidence="2 3">
    <name type="scientific">Xanthomonas phage Elanor</name>
    <dbReference type="NCBI Taxonomy" id="2939127"/>
    <lineage>
        <taxon>Viruses</taxon>
        <taxon>Duplodnaviria</taxon>
        <taxon>Heunggongvirae</taxon>
        <taxon>Uroviricota</taxon>
        <taxon>Caudoviricetes</taxon>
        <taxon>Mesyanzhinovviridae</taxon>
        <taxon>Bradleyvirinae</taxon>
        <taxon>Elanorvirus</taxon>
        <taxon>Elanorvirus elanor</taxon>
    </lineage>
</organism>
<protein>
    <submittedName>
        <fullName evidence="2">Uncharacterized protein</fullName>
    </submittedName>
</protein>
<evidence type="ECO:0000313" key="3">
    <source>
        <dbReference type="Proteomes" id="UP001056585"/>
    </source>
</evidence>
<gene>
    <name evidence="2" type="ORF">Elanor_BL40053</name>
</gene>
<sequence>MNSNRDEPSILDLMAAALSGTCSHELKLQRVMGVIGALLARTPGRAVTIDFSEIEKLEGKYVTIEQDDKTGSLHLQLRSADEAPKSPTHAAPPTQQ</sequence>
<reference evidence="2" key="1">
    <citation type="journal article" date="2022" name="Viruses">
        <title>Isolation of novel Xanthomonas phages for the plant pathogens X. translucens and X. campestris.</title>
        <authorList>
            <person name="Erdrich S.H."/>
            <person name="Sharma V."/>
            <person name="Schurr U."/>
            <person name="Arsova B."/>
            <person name="Frunzke J."/>
        </authorList>
    </citation>
    <scope>NUCLEOTIDE SEQUENCE</scope>
</reference>
<proteinExistence type="predicted"/>
<accession>A0A9E7E1U5</accession>
<feature type="region of interest" description="Disordered" evidence="1">
    <location>
        <begin position="72"/>
        <end position="96"/>
    </location>
</feature>
<dbReference type="Proteomes" id="UP001056585">
    <property type="component" value="Segment"/>
</dbReference>
<evidence type="ECO:0000256" key="1">
    <source>
        <dbReference type="SAM" id="MobiDB-lite"/>
    </source>
</evidence>
<name>A0A9E7E1U5_9CAUD</name>
<keyword evidence="3" id="KW-1185">Reference proteome</keyword>
<dbReference type="EMBL" id="ON189045">
    <property type="protein sequence ID" value="URA07021.1"/>
    <property type="molecule type" value="Genomic_DNA"/>
</dbReference>
<evidence type="ECO:0000313" key="2">
    <source>
        <dbReference type="EMBL" id="URA07021.1"/>
    </source>
</evidence>